<feature type="compositionally biased region" description="Basic and acidic residues" evidence="1">
    <location>
        <begin position="32"/>
        <end position="77"/>
    </location>
</feature>
<proteinExistence type="predicted"/>
<dbReference type="EMBL" id="VSRR010094557">
    <property type="protein sequence ID" value="MPC93344.1"/>
    <property type="molecule type" value="Genomic_DNA"/>
</dbReference>
<feature type="region of interest" description="Disordered" evidence="1">
    <location>
        <begin position="1"/>
        <end position="77"/>
    </location>
</feature>
<dbReference type="Proteomes" id="UP000324222">
    <property type="component" value="Unassembled WGS sequence"/>
</dbReference>
<name>A0A5B7JLZ4_PORTR</name>
<organism evidence="2 3">
    <name type="scientific">Portunus trituberculatus</name>
    <name type="common">Swimming crab</name>
    <name type="synonym">Neptunus trituberculatus</name>
    <dbReference type="NCBI Taxonomy" id="210409"/>
    <lineage>
        <taxon>Eukaryota</taxon>
        <taxon>Metazoa</taxon>
        <taxon>Ecdysozoa</taxon>
        <taxon>Arthropoda</taxon>
        <taxon>Crustacea</taxon>
        <taxon>Multicrustacea</taxon>
        <taxon>Malacostraca</taxon>
        <taxon>Eumalacostraca</taxon>
        <taxon>Eucarida</taxon>
        <taxon>Decapoda</taxon>
        <taxon>Pleocyemata</taxon>
        <taxon>Brachyura</taxon>
        <taxon>Eubrachyura</taxon>
        <taxon>Portunoidea</taxon>
        <taxon>Portunidae</taxon>
        <taxon>Portuninae</taxon>
        <taxon>Portunus</taxon>
    </lineage>
</organism>
<comment type="caution">
    <text evidence="2">The sequence shown here is derived from an EMBL/GenBank/DDBJ whole genome shotgun (WGS) entry which is preliminary data.</text>
</comment>
<evidence type="ECO:0000313" key="3">
    <source>
        <dbReference type="Proteomes" id="UP000324222"/>
    </source>
</evidence>
<protein>
    <submittedName>
        <fullName evidence="2">Uncharacterized protein</fullName>
    </submittedName>
</protein>
<reference evidence="2 3" key="1">
    <citation type="submission" date="2019-05" db="EMBL/GenBank/DDBJ databases">
        <title>Another draft genome of Portunus trituberculatus and its Hox gene families provides insights of decapod evolution.</title>
        <authorList>
            <person name="Jeong J.-H."/>
            <person name="Song I."/>
            <person name="Kim S."/>
            <person name="Choi T."/>
            <person name="Kim D."/>
            <person name="Ryu S."/>
            <person name="Kim W."/>
        </authorList>
    </citation>
    <scope>NUCLEOTIDE SEQUENCE [LARGE SCALE GENOMIC DNA]</scope>
    <source>
        <tissue evidence="2">Muscle</tissue>
    </source>
</reference>
<evidence type="ECO:0000256" key="1">
    <source>
        <dbReference type="SAM" id="MobiDB-lite"/>
    </source>
</evidence>
<gene>
    <name evidence="2" type="ORF">E2C01_088469</name>
</gene>
<accession>A0A5B7JLZ4</accession>
<keyword evidence="3" id="KW-1185">Reference proteome</keyword>
<evidence type="ECO:0000313" key="2">
    <source>
        <dbReference type="EMBL" id="MPC93344.1"/>
    </source>
</evidence>
<dbReference type="AlphaFoldDB" id="A0A5B7JLZ4"/>
<sequence length="113" mass="12373">MGSGGGKGRKVLKGTCGQEEEGKEKEEEEEEKGGSGDAKVKKSGEKKEGTRHGFAGKEDDGRIQTKEGAGREVADGKVTLEKIGEKNMDVMKSEIEERRRGGRRRKKIIVKKI</sequence>